<dbReference type="PANTHER" id="PTHR22642:SF2">
    <property type="entry name" value="PROTEIN LONG AFTER FAR-RED 3"/>
    <property type="match status" value="1"/>
</dbReference>
<dbReference type="Pfam" id="PF07969">
    <property type="entry name" value="Amidohydro_3"/>
    <property type="match status" value="1"/>
</dbReference>
<dbReference type="Gene3D" id="2.30.40.10">
    <property type="entry name" value="Urease, subunit C, domain 1"/>
    <property type="match status" value="1"/>
</dbReference>
<dbReference type="SUPFAM" id="SSF51556">
    <property type="entry name" value="Metallo-dependent hydrolases"/>
    <property type="match status" value="1"/>
</dbReference>
<feature type="domain" description="Amidohydrolase 3" evidence="1">
    <location>
        <begin position="51"/>
        <end position="531"/>
    </location>
</feature>
<gene>
    <name evidence="2" type="ORF">GLW04_06955</name>
</gene>
<dbReference type="Gene3D" id="3.20.20.140">
    <property type="entry name" value="Metal-dependent hydrolases"/>
    <property type="match status" value="1"/>
</dbReference>
<dbReference type="InterPro" id="IPR013108">
    <property type="entry name" value="Amidohydro_3"/>
</dbReference>
<reference evidence="2 3" key="1">
    <citation type="submission" date="2019-11" db="EMBL/GenBank/DDBJ databases">
        <title>Genome sequences of 17 halophilic strains isolated from different environments.</title>
        <authorList>
            <person name="Furrow R.E."/>
        </authorList>
    </citation>
    <scope>NUCLEOTIDE SEQUENCE [LARGE SCALE GENOMIC DNA]</scope>
    <source>
        <strain evidence="2 3">22511_23_Filter</strain>
    </source>
</reference>
<organism evidence="2 3">
    <name type="scientific">Halobacillus litoralis</name>
    <dbReference type="NCBI Taxonomy" id="45668"/>
    <lineage>
        <taxon>Bacteria</taxon>
        <taxon>Bacillati</taxon>
        <taxon>Bacillota</taxon>
        <taxon>Bacilli</taxon>
        <taxon>Bacillales</taxon>
        <taxon>Bacillaceae</taxon>
        <taxon>Halobacillus</taxon>
    </lineage>
</organism>
<dbReference type="InterPro" id="IPR032466">
    <property type="entry name" value="Metal_Hydrolase"/>
</dbReference>
<dbReference type="InterPro" id="IPR033932">
    <property type="entry name" value="YtcJ-like"/>
</dbReference>
<evidence type="ECO:0000313" key="2">
    <source>
        <dbReference type="EMBL" id="MYL19624.1"/>
    </source>
</evidence>
<keyword evidence="2" id="KW-0378">Hydrolase</keyword>
<evidence type="ECO:0000259" key="1">
    <source>
        <dbReference type="Pfam" id="PF07969"/>
    </source>
</evidence>
<dbReference type="Gene3D" id="3.10.310.70">
    <property type="match status" value="1"/>
</dbReference>
<dbReference type="CDD" id="cd01300">
    <property type="entry name" value="YtcJ_like"/>
    <property type="match status" value="1"/>
</dbReference>
<dbReference type="PANTHER" id="PTHR22642">
    <property type="entry name" value="IMIDAZOLONEPROPIONASE"/>
    <property type="match status" value="1"/>
</dbReference>
<dbReference type="InterPro" id="IPR011059">
    <property type="entry name" value="Metal-dep_hydrolase_composite"/>
</dbReference>
<dbReference type="RefSeq" id="WP_160836490.1">
    <property type="nucleotide sequence ID" value="NZ_WMET01000001.1"/>
</dbReference>
<name>A0A845E1P5_9BACI</name>
<dbReference type="AlphaFoldDB" id="A0A845E1P5"/>
<dbReference type="GO" id="GO:0016810">
    <property type="term" value="F:hydrolase activity, acting on carbon-nitrogen (but not peptide) bonds"/>
    <property type="evidence" value="ECO:0007669"/>
    <property type="project" value="InterPro"/>
</dbReference>
<dbReference type="Proteomes" id="UP000460949">
    <property type="component" value="Unassembled WGS sequence"/>
</dbReference>
<comment type="caution">
    <text evidence="2">The sequence shown here is derived from an EMBL/GenBank/DDBJ whole genome shotgun (WGS) entry which is preliminary data.</text>
</comment>
<proteinExistence type="predicted"/>
<evidence type="ECO:0000313" key="3">
    <source>
        <dbReference type="Proteomes" id="UP000460949"/>
    </source>
</evidence>
<protein>
    <submittedName>
        <fullName evidence="2">Amidohydrolase family protein</fullName>
    </submittedName>
</protein>
<accession>A0A845E1P5</accession>
<dbReference type="EMBL" id="WMET01000001">
    <property type="protein sequence ID" value="MYL19624.1"/>
    <property type="molecule type" value="Genomic_DNA"/>
</dbReference>
<sequence length="536" mass="60276">MQTIYYGGNILTMEEEHTIVESILIEDGRIKHKGSLQEVEKKVQMSQVEKVNLKGKTLMPSFIDPHGHISFVGPVSRMADLSGCENFEDVKRVLSQYIEQQGDEQGEVIIGFGYDHTILEEGQHPTKEVLNQVTEQPVFVFHASAHMGCANDALLQMAGVDSETEEVEGGTIGRMADSMEPNGYVEETSLSLIQPYLQKGMELDYLKLVEEGQDVYIQNGITTVQDGAATPQLVEVCKALAEQDRLVIDVVSYPLMDTNPNEIFKSSPLHAKQYHKRFKLGGYKMFLDGSPQGKTAWLTEPYEGEETYRGSAWYNDEQVKQFTKQAVQDNVQLLTHCNGDAAADQLLGSYKAALAETEQPEKEALRPVMIHCQTVRDDQLDEMNEIGMIPSMFIDHTYFWGDVHLRNLGEERGHRISPAKSAIERGLPVNFHQDAPVIKPDMLQTIWSAVNRKTRTGITIGAEQRTTIYEALQAVTIHAAYQYGEEEVKGSLKQGKLADLVILDKNPLQVDPMEIKDIQIEETIKEGRTLYRKKEL</sequence>
<dbReference type="SUPFAM" id="SSF51338">
    <property type="entry name" value="Composite domain of metallo-dependent hydrolases"/>
    <property type="match status" value="1"/>
</dbReference>